<evidence type="ECO:0000256" key="5">
    <source>
        <dbReference type="ARBA" id="ARBA00022840"/>
    </source>
</evidence>
<dbReference type="PANTHER" id="PTHR43166">
    <property type="entry name" value="AMINO ACID IMPORT ATP-BINDING PROTEIN"/>
    <property type="match status" value="1"/>
</dbReference>
<name>A0ABM8I7C8_9FIRM</name>
<organism evidence="8 9">
    <name type="scientific">Claveliimonas bilis</name>
    <dbReference type="NCBI Taxonomy" id="3028070"/>
    <lineage>
        <taxon>Bacteria</taxon>
        <taxon>Bacillati</taxon>
        <taxon>Bacillota</taxon>
        <taxon>Clostridia</taxon>
        <taxon>Lachnospirales</taxon>
        <taxon>Lachnospiraceae</taxon>
        <taxon>Claveliimonas</taxon>
    </lineage>
</organism>
<dbReference type="PANTHER" id="PTHR43166:SF35">
    <property type="entry name" value="L-CYSTINE IMPORT ATP-BINDING PROTEIN TCYN"/>
    <property type="match status" value="1"/>
</dbReference>
<protein>
    <submittedName>
        <fullName evidence="8">Polar amino acid ABC transporter ATP-binding protein</fullName>
    </submittedName>
</protein>
<evidence type="ECO:0000259" key="7">
    <source>
        <dbReference type="PROSITE" id="PS50893"/>
    </source>
</evidence>
<evidence type="ECO:0000313" key="9">
    <source>
        <dbReference type="Proteomes" id="UP001305815"/>
    </source>
</evidence>
<dbReference type="InterPro" id="IPR030679">
    <property type="entry name" value="ABC_ATPase_HisP-typ"/>
</dbReference>
<dbReference type="InterPro" id="IPR027417">
    <property type="entry name" value="P-loop_NTPase"/>
</dbReference>
<keyword evidence="4" id="KW-0547">Nucleotide-binding</keyword>
<evidence type="ECO:0000313" key="8">
    <source>
        <dbReference type="EMBL" id="BDZ76145.1"/>
    </source>
</evidence>
<dbReference type="CDD" id="cd03262">
    <property type="entry name" value="ABC_HisP_GlnQ"/>
    <property type="match status" value="1"/>
</dbReference>
<dbReference type="InterPro" id="IPR050086">
    <property type="entry name" value="MetN_ABC_transporter-like"/>
</dbReference>
<dbReference type="InterPro" id="IPR017871">
    <property type="entry name" value="ABC_transporter-like_CS"/>
</dbReference>
<sequence length="246" mass="27643">MIRIDNLNKSFGSLHVLKDISIRLEERKVLVLIGPSGTGKSTLLRCINYLEKPDSGIITIDQFSVDAKNHKKNEEYELRARTAMVFQNYSLFKNKTALENIMEPLTAVQKIPKKEAEGQAREILEAIGLTEKADSYPSQLSGGQQQRIGIGRAMAVNPKVMLIDEPTSSLDPELVGEVLNLLYKLAKENTTMIIATHEMAFARHIADHVVFLDEGEIAEEGTSEEIFSAPKTQRLQQFLRKFEKQS</sequence>
<evidence type="ECO:0000256" key="3">
    <source>
        <dbReference type="ARBA" id="ARBA00022475"/>
    </source>
</evidence>
<dbReference type="EMBL" id="AP027742">
    <property type="protein sequence ID" value="BDZ76145.1"/>
    <property type="molecule type" value="Genomic_DNA"/>
</dbReference>
<evidence type="ECO:0000256" key="6">
    <source>
        <dbReference type="ARBA" id="ARBA00023136"/>
    </source>
</evidence>
<dbReference type="SUPFAM" id="SSF52540">
    <property type="entry name" value="P-loop containing nucleoside triphosphate hydrolases"/>
    <property type="match status" value="1"/>
</dbReference>
<dbReference type="RefSeq" id="WP_316266084.1">
    <property type="nucleotide sequence ID" value="NZ_AP027742.1"/>
</dbReference>
<accession>A0ABM8I7C8</accession>
<keyword evidence="9" id="KW-1185">Reference proteome</keyword>
<dbReference type="InterPro" id="IPR003439">
    <property type="entry name" value="ABC_transporter-like_ATP-bd"/>
</dbReference>
<dbReference type="PROSITE" id="PS50893">
    <property type="entry name" value="ABC_TRANSPORTER_2"/>
    <property type="match status" value="1"/>
</dbReference>
<keyword evidence="3" id="KW-1003">Cell membrane</keyword>
<dbReference type="PIRSF" id="PIRSF039085">
    <property type="entry name" value="ABC_ATPase_HisP"/>
    <property type="match status" value="1"/>
</dbReference>
<dbReference type="GO" id="GO:0005524">
    <property type="term" value="F:ATP binding"/>
    <property type="evidence" value="ECO:0007669"/>
    <property type="project" value="UniProtKB-KW"/>
</dbReference>
<dbReference type="SMART" id="SM00382">
    <property type="entry name" value="AAA"/>
    <property type="match status" value="1"/>
</dbReference>
<evidence type="ECO:0000256" key="4">
    <source>
        <dbReference type="ARBA" id="ARBA00022741"/>
    </source>
</evidence>
<dbReference type="Proteomes" id="UP001305815">
    <property type="component" value="Chromosome"/>
</dbReference>
<dbReference type="PROSITE" id="PS00211">
    <property type="entry name" value="ABC_TRANSPORTER_1"/>
    <property type="match status" value="1"/>
</dbReference>
<keyword evidence="6" id="KW-0472">Membrane</keyword>
<gene>
    <name evidence="8" type="ORF">Lac1_03280</name>
</gene>
<comment type="subcellular location">
    <subcellularLocation>
        <location evidence="1">Cell membrane</location>
        <topology evidence="1">Peripheral membrane protein</topology>
    </subcellularLocation>
</comment>
<dbReference type="Pfam" id="PF00005">
    <property type="entry name" value="ABC_tran"/>
    <property type="match status" value="1"/>
</dbReference>
<keyword evidence="2" id="KW-0813">Transport</keyword>
<evidence type="ECO:0000256" key="1">
    <source>
        <dbReference type="ARBA" id="ARBA00004202"/>
    </source>
</evidence>
<reference evidence="9" key="1">
    <citation type="journal article" date="2023" name="Int. J. Syst. Evol. Microbiol.">
        <title>Claveliimonas bilis gen. nov., sp. nov., deoxycholic acid-producing bacteria isolated from human faeces, and reclassification of Sellimonas monacensis Zenner et al. 2021 as Claveliimonas monacensis comb. nov.</title>
        <authorList>
            <person name="Hisatomi A."/>
            <person name="Kastawa N.W.E.P.G."/>
            <person name="Song I."/>
            <person name="Ohkuma M."/>
            <person name="Fukiya S."/>
            <person name="Sakamoto M."/>
        </authorList>
    </citation>
    <scope>NUCLEOTIDE SEQUENCE [LARGE SCALE GENOMIC DNA]</scope>
    <source>
        <strain evidence="9">12BBH14</strain>
    </source>
</reference>
<keyword evidence="5 8" id="KW-0067">ATP-binding</keyword>
<proteinExistence type="predicted"/>
<feature type="domain" description="ABC transporter" evidence="7">
    <location>
        <begin position="2"/>
        <end position="239"/>
    </location>
</feature>
<dbReference type="Gene3D" id="3.40.50.300">
    <property type="entry name" value="P-loop containing nucleotide triphosphate hydrolases"/>
    <property type="match status" value="1"/>
</dbReference>
<dbReference type="InterPro" id="IPR003593">
    <property type="entry name" value="AAA+_ATPase"/>
</dbReference>
<evidence type="ECO:0000256" key="2">
    <source>
        <dbReference type="ARBA" id="ARBA00022448"/>
    </source>
</evidence>